<dbReference type="CDD" id="cd06225">
    <property type="entry name" value="HAMP"/>
    <property type="match status" value="1"/>
</dbReference>
<comment type="catalytic activity">
    <reaction evidence="1">
        <text>ATP + protein L-histidine = ADP + protein N-phospho-L-histidine.</text>
        <dbReference type="EC" id="2.7.13.3"/>
    </reaction>
</comment>
<evidence type="ECO:0000256" key="12">
    <source>
        <dbReference type="ARBA" id="ARBA00023012"/>
    </source>
</evidence>
<feature type="domain" description="Histidine kinase" evidence="15">
    <location>
        <begin position="229"/>
        <end position="442"/>
    </location>
</feature>
<dbReference type="InterPro" id="IPR005467">
    <property type="entry name" value="His_kinase_dom"/>
</dbReference>
<keyword evidence="11 14" id="KW-1133">Transmembrane helix</keyword>
<dbReference type="GO" id="GO:0005886">
    <property type="term" value="C:plasma membrane"/>
    <property type="evidence" value="ECO:0007669"/>
    <property type="project" value="UniProtKB-SubCell"/>
</dbReference>
<dbReference type="HOGENOM" id="CLU_000445_89_27_4"/>
<dbReference type="Pfam" id="PF02518">
    <property type="entry name" value="HATPase_c"/>
    <property type="match status" value="1"/>
</dbReference>
<dbReference type="PRINTS" id="PR00344">
    <property type="entry name" value="BCTRLSENSOR"/>
</dbReference>
<dbReference type="SUPFAM" id="SSF55874">
    <property type="entry name" value="ATPase domain of HSP90 chaperone/DNA topoisomerase II/histidine kinase"/>
    <property type="match status" value="1"/>
</dbReference>
<dbReference type="KEGG" id="mfa:Mfla_0715"/>
<evidence type="ECO:0000256" key="7">
    <source>
        <dbReference type="ARBA" id="ARBA00022692"/>
    </source>
</evidence>
<dbReference type="Pfam" id="PF00512">
    <property type="entry name" value="HisKA"/>
    <property type="match status" value="1"/>
</dbReference>
<protein>
    <recommendedName>
        <fullName evidence="3">histidine kinase</fullName>
        <ecNumber evidence="3">2.7.13.3</ecNumber>
    </recommendedName>
</protein>
<evidence type="ECO:0000313" key="17">
    <source>
        <dbReference type="EMBL" id="ABE48983.1"/>
    </source>
</evidence>
<evidence type="ECO:0000259" key="15">
    <source>
        <dbReference type="PROSITE" id="PS50109"/>
    </source>
</evidence>
<evidence type="ECO:0000256" key="9">
    <source>
        <dbReference type="ARBA" id="ARBA00022777"/>
    </source>
</evidence>
<comment type="subcellular location">
    <subcellularLocation>
        <location evidence="2">Cell membrane</location>
        <topology evidence="2">Multi-pass membrane protein</topology>
    </subcellularLocation>
</comment>
<dbReference type="InterPro" id="IPR004358">
    <property type="entry name" value="Sig_transdc_His_kin-like_C"/>
</dbReference>
<sequence length="445" mass="48734">MGKLFWKIFLGFSLTLLVTVAGVGGAIYLNEKTASGEEGFLRDRRADFVVGVTANALQYGGEAGAKALLEHWPGHKVPTVLVINQHHQDILNRTVRSETLQQAIHALDQSPPIPSVRRVQASNGNQYILFIPAEGADSAGPPRYNLQLQIFIALLASLLFSAGFALYLSRPIKLLRRASRRLAEGDLSTRVSPELGNRNDELIELGADFDYMATRLQTLLDAQRLLLHDVSHELRSPVARMRLAVGLAQQQPDKLASALSRIERETERLDELLGQMLTLSRLESGISSENSETLNLNDLLATIIQDANFEAQAVGSSITFHAADEVILQGHYELLRRAFENIIRNALKYNQAGQAVTVSILKTQSAVIVEVRDHGPGLPETEIESVFQPFYRVRGTEKAGHVGYGLGLAIAKRAIEHHQGNISLSNCDDGGLCVRCTFPLTAAPA</sequence>
<feature type="domain" description="HAMP" evidence="16">
    <location>
        <begin position="166"/>
        <end position="221"/>
    </location>
</feature>
<dbReference type="InterPro" id="IPR003661">
    <property type="entry name" value="HisK_dim/P_dom"/>
</dbReference>
<keyword evidence="8" id="KW-0547">Nucleotide-binding</keyword>
<dbReference type="eggNOG" id="COG2205">
    <property type="taxonomic scope" value="Bacteria"/>
</dbReference>
<proteinExistence type="predicted"/>
<dbReference type="PROSITE" id="PS50885">
    <property type="entry name" value="HAMP"/>
    <property type="match status" value="1"/>
</dbReference>
<dbReference type="Pfam" id="PF00672">
    <property type="entry name" value="HAMP"/>
    <property type="match status" value="1"/>
</dbReference>
<evidence type="ECO:0000256" key="13">
    <source>
        <dbReference type="ARBA" id="ARBA00023136"/>
    </source>
</evidence>
<keyword evidence="9 17" id="KW-0418">Kinase</keyword>
<evidence type="ECO:0000256" key="8">
    <source>
        <dbReference type="ARBA" id="ARBA00022741"/>
    </source>
</evidence>
<dbReference type="eggNOG" id="COG2770">
    <property type="taxonomic scope" value="Bacteria"/>
</dbReference>
<dbReference type="InterPro" id="IPR003660">
    <property type="entry name" value="HAMP_dom"/>
</dbReference>
<keyword evidence="6" id="KW-0808">Transferase</keyword>
<keyword evidence="13 14" id="KW-0472">Membrane</keyword>
<evidence type="ECO:0000259" key="16">
    <source>
        <dbReference type="PROSITE" id="PS50885"/>
    </source>
</evidence>
<name>Q1H3F4_METFK</name>
<dbReference type="GO" id="GO:0000155">
    <property type="term" value="F:phosphorelay sensor kinase activity"/>
    <property type="evidence" value="ECO:0007669"/>
    <property type="project" value="InterPro"/>
</dbReference>
<dbReference type="CDD" id="cd00082">
    <property type="entry name" value="HisKA"/>
    <property type="match status" value="1"/>
</dbReference>
<evidence type="ECO:0000256" key="6">
    <source>
        <dbReference type="ARBA" id="ARBA00022679"/>
    </source>
</evidence>
<dbReference type="SUPFAM" id="SSF47384">
    <property type="entry name" value="Homodimeric domain of signal transducing histidine kinase"/>
    <property type="match status" value="1"/>
</dbReference>
<organism evidence="17 18">
    <name type="scientific">Methylobacillus flagellatus (strain ATCC 51484 / DSM 6875 / VKM B-1610 / KT)</name>
    <dbReference type="NCBI Taxonomy" id="265072"/>
    <lineage>
        <taxon>Bacteria</taxon>
        <taxon>Pseudomonadati</taxon>
        <taxon>Pseudomonadota</taxon>
        <taxon>Betaproteobacteria</taxon>
        <taxon>Nitrosomonadales</taxon>
        <taxon>Methylophilaceae</taxon>
        <taxon>Methylobacillus</taxon>
    </lineage>
</organism>
<dbReference type="PANTHER" id="PTHR45528:SF1">
    <property type="entry name" value="SENSOR HISTIDINE KINASE CPXA"/>
    <property type="match status" value="1"/>
</dbReference>
<evidence type="ECO:0000256" key="11">
    <source>
        <dbReference type="ARBA" id="ARBA00022989"/>
    </source>
</evidence>
<dbReference type="PANTHER" id="PTHR45528">
    <property type="entry name" value="SENSOR HISTIDINE KINASE CPXA"/>
    <property type="match status" value="1"/>
</dbReference>
<evidence type="ECO:0000256" key="2">
    <source>
        <dbReference type="ARBA" id="ARBA00004651"/>
    </source>
</evidence>
<dbReference type="SMART" id="SM00388">
    <property type="entry name" value="HisKA"/>
    <property type="match status" value="1"/>
</dbReference>
<dbReference type="InterPro" id="IPR050398">
    <property type="entry name" value="HssS/ArlS-like"/>
</dbReference>
<evidence type="ECO:0000256" key="3">
    <source>
        <dbReference type="ARBA" id="ARBA00012438"/>
    </source>
</evidence>
<gene>
    <name evidence="17" type="ordered locus">Mfla_0715</name>
</gene>
<dbReference type="Proteomes" id="UP000002440">
    <property type="component" value="Chromosome"/>
</dbReference>
<dbReference type="SUPFAM" id="SSF158472">
    <property type="entry name" value="HAMP domain-like"/>
    <property type="match status" value="1"/>
</dbReference>
<dbReference type="SMART" id="SM00387">
    <property type="entry name" value="HATPase_c"/>
    <property type="match status" value="1"/>
</dbReference>
<keyword evidence="12" id="KW-0902">Two-component regulatory system</keyword>
<dbReference type="Gene3D" id="1.10.287.130">
    <property type="match status" value="1"/>
</dbReference>
<evidence type="ECO:0000256" key="5">
    <source>
        <dbReference type="ARBA" id="ARBA00022553"/>
    </source>
</evidence>
<dbReference type="EMBL" id="CP000284">
    <property type="protein sequence ID" value="ABE48983.1"/>
    <property type="molecule type" value="Genomic_DNA"/>
</dbReference>
<dbReference type="SMART" id="SM00304">
    <property type="entry name" value="HAMP"/>
    <property type="match status" value="1"/>
</dbReference>
<keyword evidence="4" id="KW-1003">Cell membrane</keyword>
<dbReference type="InterPro" id="IPR036097">
    <property type="entry name" value="HisK_dim/P_sf"/>
</dbReference>
<keyword evidence="5" id="KW-0597">Phosphoprotein</keyword>
<dbReference type="Gene3D" id="3.30.565.10">
    <property type="entry name" value="Histidine kinase-like ATPase, C-terminal domain"/>
    <property type="match status" value="1"/>
</dbReference>
<evidence type="ECO:0000256" key="14">
    <source>
        <dbReference type="SAM" id="Phobius"/>
    </source>
</evidence>
<keyword evidence="10" id="KW-0067">ATP-binding</keyword>
<keyword evidence="18" id="KW-1185">Reference proteome</keyword>
<keyword evidence="7 14" id="KW-0812">Transmembrane</keyword>
<evidence type="ECO:0000313" key="18">
    <source>
        <dbReference type="Proteomes" id="UP000002440"/>
    </source>
</evidence>
<evidence type="ECO:0000256" key="10">
    <source>
        <dbReference type="ARBA" id="ARBA00022840"/>
    </source>
</evidence>
<evidence type="ECO:0000256" key="1">
    <source>
        <dbReference type="ARBA" id="ARBA00000085"/>
    </source>
</evidence>
<dbReference type="InterPro" id="IPR036890">
    <property type="entry name" value="HATPase_C_sf"/>
</dbReference>
<dbReference type="GO" id="GO:0005524">
    <property type="term" value="F:ATP binding"/>
    <property type="evidence" value="ECO:0007669"/>
    <property type="project" value="UniProtKB-KW"/>
</dbReference>
<dbReference type="Gene3D" id="6.10.340.10">
    <property type="match status" value="1"/>
</dbReference>
<dbReference type="EC" id="2.7.13.3" evidence="3"/>
<dbReference type="AlphaFoldDB" id="Q1H3F4"/>
<dbReference type="PROSITE" id="PS50109">
    <property type="entry name" value="HIS_KIN"/>
    <property type="match status" value="1"/>
</dbReference>
<dbReference type="RefSeq" id="WP_011479080.1">
    <property type="nucleotide sequence ID" value="NC_007947.1"/>
</dbReference>
<dbReference type="STRING" id="265072.Mfla_0715"/>
<feature type="transmembrane region" description="Helical" evidence="14">
    <location>
        <begin position="148"/>
        <end position="168"/>
    </location>
</feature>
<dbReference type="OrthoDB" id="9804645at2"/>
<evidence type="ECO:0000256" key="4">
    <source>
        <dbReference type="ARBA" id="ARBA00022475"/>
    </source>
</evidence>
<reference evidence="17 18" key="1">
    <citation type="submission" date="2006-03" db="EMBL/GenBank/DDBJ databases">
        <title>Complete sequence of Methylobacillus flagellatus KT.</title>
        <authorList>
            <consortium name="US DOE Joint Genome Institute"/>
            <person name="Copeland A."/>
            <person name="Lucas S."/>
            <person name="Lapidus A."/>
            <person name="Barry K."/>
            <person name="Detter J.C."/>
            <person name="Glavina del Rio T."/>
            <person name="Hammon N."/>
            <person name="Israni S."/>
            <person name="Dalin E."/>
            <person name="Tice H."/>
            <person name="Pitluck S."/>
            <person name="Brettin T."/>
            <person name="Bruce D."/>
            <person name="Han C."/>
            <person name="Tapia R."/>
            <person name="Saunders E."/>
            <person name="Gilna P."/>
            <person name="Schmutz J."/>
            <person name="Larimer F."/>
            <person name="Land M."/>
            <person name="Kyrpides N."/>
            <person name="Anderson I."/>
            <person name="Richardson P."/>
        </authorList>
    </citation>
    <scope>NUCLEOTIDE SEQUENCE [LARGE SCALE GENOMIC DNA]</scope>
    <source>
        <strain evidence="18">KT / ATCC 51484 / DSM 6875</strain>
    </source>
</reference>
<accession>Q1H3F4</accession>
<dbReference type="InterPro" id="IPR003594">
    <property type="entry name" value="HATPase_dom"/>
</dbReference>